<dbReference type="EMBL" id="CP028811">
    <property type="protein sequence ID" value="AWA29016.1"/>
    <property type="molecule type" value="Genomic_DNA"/>
</dbReference>
<feature type="domain" description="Ig-like" evidence="3">
    <location>
        <begin position="786"/>
        <end position="851"/>
    </location>
</feature>
<feature type="domain" description="Ig-like" evidence="3">
    <location>
        <begin position="929"/>
        <end position="995"/>
    </location>
</feature>
<proteinExistence type="predicted"/>
<evidence type="ECO:0008006" key="6">
    <source>
        <dbReference type="Google" id="ProtNLM"/>
    </source>
</evidence>
<reference evidence="4 5" key="1">
    <citation type="submission" date="2018-04" db="EMBL/GenBank/DDBJ databases">
        <title>Genome sequencing of Flavobacterium sp. HYN0048.</title>
        <authorList>
            <person name="Yi H."/>
            <person name="Baek C."/>
        </authorList>
    </citation>
    <scope>NUCLEOTIDE SEQUENCE [LARGE SCALE GENOMIC DNA]</scope>
    <source>
        <strain evidence="4 5">HYN0048</strain>
    </source>
</reference>
<evidence type="ECO:0000259" key="3">
    <source>
        <dbReference type="Pfam" id="PF19081"/>
    </source>
</evidence>
<gene>
    <name evidence="4" type="ORF">HYN48_02320</name>
</gene>
<dbReference type="Pfam" id="PF18962">
    <property type="entry name" value="Por_Secre_tail"/>
    <property type="match status" value="1"/>
</dbReference>
<dbReference type="Pfam" id="PF17963">
    <property type="entry name" value="Big_9"/>
    <property type="match status" value="6"/>
</dbReference>
<keyword evidence="1" id="KW-0732">Signal</keyword>
<name>A0A2S0RBI5_9FLAO</name>
<feature type="domain" description="Ig-like" evidence="3">
    <location>
        <begin position="1219"/>
        <end position="1289"/>
    </location>
</feature>
<evidence type="ECO:0000313" key="5">
    <source>
        <dbReference type="Proteomes" id="UP000244193"/>
    </source>
</evidence>
<keyword evidence="5" id="KW-1185">Reference proteome</keyword>
<evidence type="ECO:0000259" key="2">
    <source>
        <dbReference type="Pfam" id="PF18962"/>
    </source>
</evidence>
<feature type="domain" description="Ig-like" evidence="3">
    <location>
        <begin position="1148"/>
        <end position="1216"/>
    </location>
</feature>
<feature type="domain" description="Ig-like" evidence="3">
    <location>
        <begin position="857"/>
        <end position="925"/>
    </location>
</feature>
<feature type="domain" description="Ig-like" evidence="3">
    <location>
        <begin position="1294"/>
        <end position="1362"/>
    </location>
</feature>
<accession>A0A2S0RBI5</accession>
<feature type="domain" description="Secretion system C-terminal sorting" evidence="2">
    <location>
        <begin position="1461"/>
        <end position="1529"/>
    </location>
</feature>
<evidence type="ECO:0000313" key="4">
    <source>
        <dbReference type="EMBL" id="AWA29016.1"/>
    </source>
</evidence>
<dbReference type="NCBIfam" id="TIGR04183">
    <property type="entry name" value="Por_Secre_tail"/>
    <property type="match status" value="1"/>
</dbReference>
<feature type="domain" description="Ig-like" evidence="3">
    <location>
        <begin position="1072"/>
        <end position="1142"/>
    </location>
</feature>
<dbReference type="KEGG" id="fmg:HYN48_02320"/>
<sequence length="1531" mass="159047">MITDLCTCPHSKRALFCRKPSTKFNITLVNKSISLNTKSLVMKQVYSSIILFLLICCNTVTAQAVDDYFTTEQNIAINAHVLANDVTNGGLSAQSIYVVYQPAHGTTMVMNNGTPNTTADDYVTYTPNPNYNGVDSFVYQITDAAMVTTMATAYIVVTPDTDPNDPPTAVDDIAYTAEDVSITITVLQNDFFGSAGPATGPIGIAVNPANGTVTVNNNGTPNNPVDDSITYTPNANYFGQDTFAYVITGVYGNADTATVTVYISEDGPPYDPPFAGDDTATTSQDSPVVIEVLMNDTYGTAGPQEMTIASQPSHGTATVNDNGTPGDPYDDRITYVPQPNYAGADSFMYTITDVYGNSDTATVTVVIVIDSPGEGPLAANDMAFTDENYPVTIDVLNNDTFGAYGPGSISLASQPTYGTATINNNGTPGDATDDTINYIPNPNYNGVDVFTYHITDVMMVTSTGTVIVTVVPPTTGGNPPTAADDVADTAEDVPVTVSVLQNDTFGSYGPATGSIGIAVMPVNGTVIVNNTGTPNDPSDDTITYSPNPNYFGQDTFSYVITNAFGDTDMATVTITVRPDSSGEMPPYAAADNVATLTNTAVSISVLANDTFGDSLPANVVVATQPINGTAFVDQNATPDNPADDLIVYTPNNCFSGIDTFSYTIYNAEGLSASAAVTVVIVPATPVETYEEVTACDSFNWHGEVYTVSGDYTYESTNATGCATTARLHLTINNSTVSSETITACNSYTWHGNLYTVTGDYTFESLNASGCANTDTLHLTVNHTPAPTAPSTQSFCSGSVAALVATGTDIHWYLTPSGGTALSADTALMSGTYYASQTVDGCESARTAVNVTAQVAMPAAPSPQTFLCGAKRTNLSATGTAVRWYTTATGGTAMSSSELLVSGTYYATQTIGGCQSSRKAVEVIINNIPAPTASDQTLCYNGTVQQLMATGTDLKWYLSETGGTPLPMSTPITATTYYVSQKSGTCESPRTAVQVTLDGPALPDAPSSQTYNCGARRTSLVATGIGLKWYTTASGGAAISASTLLVAGSYFVSQTIGGCEGPRREISVTIITPSAPTASAQTFCTAATVANLTATGTGIKWYANNTDATPLASTTPLATGTYYVSQTNSMMCDSARTPVQVTIGGAPMPEAPSPQTLVCGSKRTALTATGTSLLWYNVPTGGTALSSTAVLTTGTYYVTQTITGGCVSNRKAVSVIITNPAAPTVSAQTLCSGATVASLNAMGMGLKWYTVSTGGTALATTTPLATGIYYVSQTVASCESDRAAVSVTINTTPMPDAPSPQVFACNVKRPSLIATGTALLWYTVPTGGTALSSTAQLATGTYYVSQTVDGCSSARRAVSVTVNATAPPTTTNQTHCSGASVSSLTATGTALKWYASASGGMPLASTTTLTSGTYFVSQTLNGCESLRSAANVTISSCVMKPADTGTAQTQDITSTVAYGIRIYPNPTSSVLNVKPEGNLVIDKITIIDSSGRIVLERDGDSTEVDVNSLARGIYLLRASSGDRIYQSKFVKE</sequence>
<dbReference type="OrthoDB" id="9805017at2"/>
<evidence type="ECO:0000256" key="1">
    <source>
        <dbReference type="ARBA" id="ARBA00022729"/>
    </source>
</evidence>
<organism evidence="4 5">
    <name type="scientific">Flavobacterium magnum</name>
    <dbReference type="NCBI Taxonomy" id="2162713"/>
    <lineage>
        <taxon>Bacteria</taxon>
        <taxon>Pseudomonadati</taxon>
        <taxon>Bacteroidota</taxon>
        <taxon>Flavobacteriia</taxon>
        <taxon>Flavobacteriales</taxon>
        <taxon>Flavobacteriaceae</taxon>
        <taxon>Flavobacterium</taxon>
    </lineage>
</organism>
<dbReference type="InterPro" id="IPR044023">
    <property type="entry name" value="Ig_7"/>
</dbReference>
<dbReference type="Pfam" id="PF19081">
    <property type="entry name" value="Ig_7"/>
    <property type="match status" value="8"/>
</dbReference>
<feature type="domain" description="Ig-like" evidence="3">
    <location>
        <begin position="1366"/>
        <end position="1433"/>
    </location>
</feature>
<dbReference type="NCBIfam" id="NF012211">
    <property type="entry name" value="tand_rpt_95"/>
    <property type="match status" value="2"/>
</dbReference>
<dbReference type="Proteomes" id="UP000244193">
    <property type="component" value="Chromosome"/>
</dbReference>
<dbReference type="Gene3D" id="2.60.40.3440">
    <property type="match status" value="6"/>
</dbReference>
<protein>
    <recommendedName>
        <fullName evidence="6">Secretion system C-terminal sorting domain-containing protein</fullName>
    </recommendedName>
</protein>
<dbReference type="InterPro" id="IPR026444">
    <property type="entry name" value="Secre_tail"/>
</dbReference>